<evidence type="ECO:0000313" key="8">
    <source>
        <dbReference type="EMBL" id="RIX51479.1"/>
    </source>
</evidence>
<keyword evidence="2" id="KW-1003">Cell membrane</keyword>
<name>A0A3A1USF4_9BACL</name>
<keyword evidence="9" id="KW-1185">Reference proteome</keyword>
<keyword evidence="3 6" id="KW-0812">Transmembrane</keyword>
<reference evidence="8 9" key="1">
    <citation type="submission" date="2018-09" db="EMBL/GenBank/DDBJ databases">
        <title>Paenibacillus aracenensis nov. sp. isolated from a cave in southern Spain.</title>
        <authorList>
            <person name="Jurado V."/>
            <person name="Gutierrez-Patricio S."/>
            <person name="Gonzalez-Pimentel J.L."/>
            <person name="Miller A.Z."/>
            <person name="Laiz L."/>
            <person name="Saiz-Jimenez C."/>
        </authorList>
    </citation>
    <scope>NUCLEOTIDE SEQUENCE [LARGE SCALE GENOMIC DNA]</scope>
    <source>
        <strain evidence="8 9">DSM 22867</strain>
    </source>
</reference>
<gene>
    <name evidence="8" type="ORF">D3P08_16335</name>
</gene>
<dbReference type="GO" id="GO:0005886">
    <property type="term" value="C:plasma membrane"/>
    <property type="evidence" value="ECO:0007669"/>
    <property type="project" value="UniProtKB-SubCell"/>
</dbReference>
<evidence type="ECO:0000313" key="9">
    <source>
        <dbReference type="Proteomes" id="UP000266482"/>
    </source>
</evidence>
<dbReference type="GO" id="GO:0140359">
    <property type="term" value="F:ABC-type transporter activity"/>
    <property type="evidence" value="ECO:0007669"/>
    <property type="project" value="InterPro"/>
</dbReference>
<dbReference type="EMBL" id="QXQA01000010">
    <property type="protein sequence ID" value="RIX51479.1"/>
    <property type="molecule type" value="Genomic_DNA"/>
</dbReference>
<keyword evidence="5 6" id="KW-0472">Membrane</keyword>
<feature type="transmembrane region" description="Helical" evidence="6">
    <location>
        <begin position="285"/>
        <end position="304"/>
    </location>
</feature>
<sequence>MNIWRIAVKEMLVSRDVKMLLFMLATPVLLMLILGTVLSNAFSGSQAAGDIRVLYISESGVTADELAAQAEAKGVILEQASSGMEESLREVQDGSYTGFMMIKEAGIHYYGNSRSKLENGIVNGLLTGIAERSKLEATLTELPNEGGAAAAAGGNAGLVKETLLEGSPRPGAMDYFAIAVTTMSIFYYAATAGQLIDNERVRNTAARLLAAPVSKYEIFTGKVIGNVVLNTLFVAVVVFISKYMYDANWGSNMGLVFLVLISLIVFTISMGLAISYLIKGKAAGAVIMIIIQLACLFGGSYFQVVDNGDFISVMSRYSPLTWSNEALVGIIYGNDSGELFAASEAILLNIGISAALLAASIFIMRRREGL</sequence>
<dbReference type="PANTHER" id="PTHR30294">
    <property type="entry name" value="MEMBRANE COMPONENT OF ABC TRANSPORTER YHHJ-RELATED"/>
    <property type="match status" value="1"/>
</dbReference>
<protein>
    <submittedName>
        <fullName evidence="8">ABC transporter permease</fullName>
    </submittedName>
</protein>
<organism evidence="8 9">
    <name type="scientific">Paenibacillus nanensis</name>
    <dbReference type="NCBI Taxonomy" id="393251"/>
    <lineage>
        <taxon>Bacteria</taxon>
        <taxon>Bacillati</taxon>
        <taxon>Bacillota</taxon>
        <taxon>Bacilli</taxon>
        <taxon>Bacillales</taxon>
        <taxon>Paenibacillaceae</taxon>
        <taxon>Paenibacillus</taxon>
    </lineage>
</organism>
<feature type="transmembrane region" description="Helical" evidence="6">
    <location>
        <begin position="345"/>
        <end position="364"/>
    </location>
</feature>
<dbReference type="AlphaFoldDB" id="A0A3A1USF4"/>
<dbReference type="PANTHER" id="PTHR30294:SF48">
    <property type="entry name" value="LINEARMYCIN RESISTANCE PERMEASE PROTEIN LNRM"/>
    <property type="match status" value="1"/>
</dbReference>
<accession>A0A3A1USF4</accession>
<dbReference type="Pfam" id="PF12698">
    <property type="entry name" value="ABC2_membrane_3"/>
    <property type="match status" value="1"/>
</dbReference>
<comment type="caution">
    <text evidence="8">The sequence shown here is derived from an EMBL/GenBank/DDBJ whole genome shotgun (WGS) entry which is preliminary data.</text>
</comment>
<evidence type="ECO:0000259" key="7">
    <source>
        <dbReference type="Pfam" id="PF12698"/>
    </source>
</evidence>
<feature type="transmembrane region" description="Helical" evidence="6">
    <location>
        <begin position="223"/>
        <end position="243"/>
    </location>
</feature>
<evidence type="ECO:0000256" key="6">
    <source>
        <dbReference type="SAM" id="Phobius"/>
    </source>
</evidence>
<proteinExistence type="predicted"/>
<dbReference type="InterPro" id="IPR051449">
    <property type="entry name" value="ABC-2_transporter_component"/>
</dbReference>
<dbReference type="Proteomes" id="UP000266482">
    <property type="component" value="Unassembled WGS sequence"/>
</dbReference>
<evidence type="ECO:0000256" key="3">
    <source>
        <dbReference type="ARBA" id="ARBA00022692"/>
    </source>
</evidence>
<feature type="domain" description="ABC-2 type transporter transmembrane" evidence="7">
    <location>
        <begin position="19"/>
        <end position="361"/>
    </location>
</feature>
<dbReference type="OrthoDB" id="1864035at2"/>
<evidence type="ECO:0000256" key="5">
    <source>
        <dbReference type="ARBA" id="ARBA00023136"/>
    </source>
</evidence>
<evidence type="ECO:0000256" key="2">
    <source>
        <dbReference type="ARBA" id="ARBA00022475"/>
    </source>
</evidence>
<keyword evidence="4 6" id="KW-1133">Transmembrane helix</keyword>
<feature type="transmembrane region" description="Helical" evidence="6">
    <location>
        <begin position="172"/>
        <end position="190"/>
    </location>
</feature>
<evidence type="ECO:0000256" key="1">
    <source>
        <dbReference type="ARBA" id="ARBA00004651"/>
    </source>
</evidence>
<dbReference type="RefSeq" id="WP_119600771.1">
    <property type="nucleotide sequence ID" value="NZ_QXQA01000010.1"/>
</dbReference>
<comment type="subcellular location">
    <subcellularLocation>
        <location evidence="1">Cell membrane</location>
        <topology evidence="1">Multi-pass membrane protein</topology>
    </subcellularLocation>
</comment>
<feature type="transmembrane region" description="Helical" evidence="6">
    <location>
        <begin position="255"/>
        <end position="278"/>
    </location>
</feature>
<dbReference type="InterPro" id="IPR013525">
    <property type="entry name" value="ABC2_TM"/>
</dbReference>
<evidence type="ECO:0000256" key="4">
    <source>
        <dbReference type="ARBA" id="ARBA00022989"/>
    </source>
</evidence>